<evidence type="ECO:0000256" key="9">
    <source>
        <dbReference type="RuleBase" id="RU362091"/>
    </source>
</evidence>
<dbReference type="Gene3D" id="1.20.1730.10">
    <property type="entry name" value="Sodium/glucose cotransporter"/>
    <property type="match status" value="1"/>
</dbReference>
<dbReference type="PATRIC" id="fig|529884.3.peg.315"/>
<dbReference type="eggNOG" id="COG4147">
    <property type="taxonomic scope" value="Bacteria"/>
</dbReference>
<proteinExistence type="inferred from homology"/>
<evidence type="ECO:0000256" key="4">
    <source>
        <dbReference type="ARBA" id="ARBA00022475"/>
    </source>
</evidence>
<name>A0A060JKR1_9MICO</name>
<keyword evidence="4" id="KW-1003">Cell membrane</keyword>
<keyword evidence="12" id="KW-1185">Reference proteome</keyword>
<evidence type="ECO:0000256" key="7">
    <source>
        <dbReference type="ARBA" id="ARBA00022989"/>
    </source>
</evidence>
<accession>A0A060JKR1</accession>
<evidence type="ECO:0000256" key="3">
    <source>
        <dbReference type="ARBA" id="ARBA00022448"/>
    </source>
</evidence>
<feature type="transmembrane region" description="Helical" evidence="10">
    <location>
        <begin position="258"/>
        <end position="280"/>
    </location>
</feature>
<protein>
    <submittedName>
        <fullName evidence="11">Putative symporter</fullName>
    </submittedName>
</protein>
<feature type="transmembrane region" description="Helical" evidence="10">
    <location>
        <begin position="292"/>
        <end position="317"/>
    </location>
</feature>
<dbReference type="CDD" id="cd11480">
    <property type="entry name" value="SLC5sbd_u4"/>
    <property type="match status" value="1"/>
</dbReference>
<dbReference type="InterPro" id="IPR050277">
    <property type="entry name" value="Sodium:Solute_Symporter"/>
</dbReference>
<comment type="similarity">
    <text evidence="2 9">Belongs to the sodium:solute symporter (SSF) (TC 2.A.21) family.</text>
</comment>
<feature type="transmembrane region" description="Helical" evidence="10">
    <location>
        <begin position="118"/>
        <end position="139"/>
    </location>
</feature>
<evidence type="ECO:0000256" key="5">
    <source>
        <dbReference type="ARBA" id="ARBA00022692"/>
    </source>
</evidence>
<evidence type="ECO:0000256" key="2">
    <source>
        <dbReference type="ARBA" id="ARBA00006434"/>
    </source>
</evidence>
<keyword evidence="5 10" id="KW-0812">Transmembrane</keyword>
<dbReference type="HOGENOM" id="CLU_018808_8_3_11"/>
<feature type="transmembrane region" description="Helical" evidence="10">
    <location>
        <begin position="47"/>
        <end position="70"/>
    </location>
</feature>
<feature type="transmembrane region" description="Helical" evidence="10">
    <location>
        <begin position="542"/>
        <end position="562"/>
    </location>
</feature>
<feature type="transmembrane region" description="Helical" evidence="10">
    <location>
        <begin position="6"/>
        <end position="26"/>
    </location>
</feature>
<dbReference type="Pfam" id="PF00474">
    <property type="entry name" value="SSF"/>
    <property type="match status" value="1"/>
</dbReference>
<keyword evidence="3" id="KW-0813">Transport</keyword>
<dbReference type="AlphaFoldDB" id="A0A060JKR1"/>
<organism evidence="11 12">
    <name type="scientific">Rhodoluna lacicola</name>
    <dbReference type="NCBI Taxonomy" id="529884"/>
    <lineage>
        <taxon>Bacteria</taxon>
        <taxon>Bacillati</taxon>
        <taxon>Actinomycetota</taxon>
        <taxon>Actinomycetes</taxon>
        <taxon>Micrococcales</taxon>
        <taxon>Microbacteriaceae</taxon>
        <taxon>Luna cluster</taxon>
        <taxon>Luna-1 subcluster</taxon>
        <taxon>Rhodoluna</taxon>
    </lineage>
</organism>
<dbReference type="Proteomes" id="UP000067708">
    <property type="component" value="Chromosome"/>
</dbReference>
<dbReference type="STRING" id="529884.Rhola_00003310"/>
<feature type="transmembrane region" description="Helical" evidence="10">
    <location>
        <begin position="469"/>
        <end position="490"/>
    </location>
</feature>
<dbReference type="PANTHER" id="PTHR48086">
    <property type="entry name" value="SODIUM/PROLINE SYMPORTER-RELATED"/>
    <property type="match status" value="1"/>
</dbReference>
<evidence type="ECO:0000256" key="10">
    <source>
        <dbReference type="SAM" id="Phobius"/>
    </source>
</evidence>
<feature type="transmembrane region" description="Helical" evidence="10">
    <location>
        <begin position="189"/>
        <end position="208"/>
    </location>
</feature>
<feature type="transmembrane region" description="Helical" evidence="10">
    <location>
        <begin position="159"/>
        <end position="177"/>
    </location>
</feature>
<feature type="transmembrane region" description="Helical" evidence="10">
    <location>
        <begin position="445"/>
        <end position="463"/>
    </location>
</feature>
<dbReference type="GO" id="GO:0006847">
    <property type="term" value="P:plasma membrane acetate transport"/>
    <property type="evidence" value="ECO:0007669"/>
    <property type="project" value="TreeGrafter"/>
</dbReference>
<dbReference type="InterPro" id="IPR001734">
    <property type="entry name" value="Na/solute_symporter"/>
</dbReference>
<evidence type="ECO:0000313" key="12">
    <source>
        <dbReference type="Proteomes" id="UP000067708"/>
    </source>
</evidence>
<reference evidence="11 12" key="1">
    <citation type="journal article" date="2014" name="Int. J. Syst. Evol. Microbiol.">
        <title>Rhodoluna lacicola gen. nov., sp. nov., a planktonic freshwater bacterium with stream-lined genome.</title>
        <authorList>
            <person name="Hahn M."/>
            <person name="Schmidt J."/>
            <person name="Taipale S.J."/>
            <person name="Doolittle W.F."/>
            <person name="Koll U."/>
        </authorList>
    </citation>
    <scope>NUCLEOTIDE SEQUENCE [LARGE SCALE GENOMIC DNA]</scope>
    <source>
        <strain evidence="11 12">MWH-Ta8</strain>
    </source>
</reference>
<evidence type="ECO:0000256" key="6">
    <source>
        <dbReference type="ARBA" id="ARBA00022847"/>
    </source>
</evidence>
<dbReference type="PROSITE" id="PS50283">
    <property type="entry name" value="NA_SOLUT_SYMP_3"/>
    <property type="match status" value="1"/>
</dbReference>
<keyword evidence="7 10" id="KW-1133">Transmembrane helix</keyword>
<dbReference type="EMBL" id="CP007490">
    <property type="protein sequence ID" value="AIC47153.1"/>
    <property type="molecule type" value="Genomic_DNA"/>
</dbReference>
<dbReference type="RefSeq" id="WP_038501941.1">
    <property type="nucleotide sequence ID" value="NZ_AP026911.1"/>
</dbReference>
<feature type="transmembrane region" description="Helical" evidence="10">
    <location>
        <begin position="502"/>
        <end position="522"/>
    </location>
</feature>
<evidence type="ECO:0000313" key="11">
    <source>
        <dbReference type="EMBL" id="AIC47153.1"/>
    </source>
</evidence>
<dbReference type="InterPro" id="IPR038377">
    <property type="entry name" value="Na/Glc_symporter_sf"/>
</dbReference>
<dbReference type="GO" id="GO:0015123">
    <property type="term" value="F:acetate transmembrane transporter activity"/>
    <property type="evidence" value="ECO:0007669"/>
    <property type="project" value="TreeGrafter"/>
</dbReference>
<dbReference type="PANTHER" id="PTHR48086:SF6">
    <property type="entry name" value="CATION_ACETATE SYMPORTER ACTP"/>
    <property type="match status" value="1"/>
</dbReference>
<sequence length="594" mass="61554">MSSTTLSAILFVAFVVFTLVLVFRAGRSNKQSSDFYDGGGGFSGFQNGLAIAGDYMSAASFLGIAGTIALFGYDGFLYSIGFLVAWLVALLLVAEPLRNSGRFTMGDVLAFRMRQRPVRGAAATSTLVVSIFYLMAQMVGAGALVSLLLGINDPSAKNWIIGGVGILMIVYVTVGGMKGTTYVQIVKAFLLMTGAILLTVMVLWQFGFNISDLLGAARDASGKGDAFLQPGLKFGKDVIDATTGAIDPVKTLISKLDLISLGMALVLGTAGLPHILIRFYTVPTSKAARKSVNWAIGNIGAFYLMTIALGFGAAALVSRATLFRGYKVDANGCLMDAKGAAIMSGDVACTPLDGLKNLTPEAKALLVPVDPSGNVAAPQLAQFLGGGEGTTGGAIMLAVIGAIAFATILAVVAGLTLASSSSFAHDLYANVIKKGTASPAEEVRVAKISAVVIGGISIVLAIGAQGLNVAFLVAIAFAIAASGNLPAVLYSLFWKNFNTRGAVWSIYGGLFSAVVLLVFSPNVSGLPTSLIPFVEGGVRFDFFPLANPGIVSIPLGFLFGWLGTITSSERNLAKYAELEVRSMTGAAIGKAVQH</sequence>
<dbReference type="GO" id="GO:0015293">
    <property type="term" value="F:symporter activity"/>
    <property type="evidence" value="ECO:0007669"/>
    <property type="project" value="UniProtKB-KW"/>
</dbReference>
<dbReference type="OrthoDB" id="9764416at2"/>
<keyword evidence="8 10" id="KW-0472">Membrane</keyword>
<dbReference type="GO" id="GO:0005886">
    <property type="term" value="C:plasma membrane"/>
    <property type="evidence" value="ECO:0007669"/>
    <property type="project" value="UniProtKB-SubCell"/>
</dbReference>
<dbReference type="KEGG" id="rla:Rhola_00003310"/>
<comment type="subcellular location">
    <subcellularLocation>
        <location evidence="1">Cell membrane</location>
        <topology evidence="1">Multi-pass membrane protein</topology>
    </subcellularLocation>
</comment>
<evidence type="ECO:0000256" key="1">
    <source>
        <dbReference type="ARBA" id="ARBA00004651"/>
    </source>
</evidence>
<feature type="transmembrane region" description="Helical" evidence="10">
    <location>
        <begin position="76"/>
        <end position="97"/>
    </location>
</feature>
<keyword evidence="6" id="KW-0769">Symport</keyword>
<evidence type="ECO:0000256" key="8">
    <source>
        <dbReference type="ARBA" id="ARBA00023136"/>
    </source>
</evidence>
<feature type="transmembrane region" description="Helical" evidence="10">
    <location>
        <begin position="394"/>
        <end position="424"/>
    </location>
</feature>
<gene>
    <name evidence="11" type="ORF">Rhola_00003310</name>
</gene>